<dbReference type="PROSITE" id="PS51257">
    <property type="entry name" value="PROKAR_LIPOPROTEIN"/>
    <property type="match status" value="1"/>
</dbReference>
<evidence type="ECO:0008006" key="6">
    <source>
        <dbReference type="Google" id="ProtNLM"/>
    </source>
</evidence>
<dbReference type="GeneID" id="34215215"/>
<evidence type="ECO:0000313" key="3">
    <source>
        <dbReference type="EMBL" id="PHE85716.1"/>
    </source>
</evidence>
<evidence type="ECO:0000313" key="2">
    <source>
        <dbReference type="EMBL" id="OUM46140.1"/>
    </source>
</evidence>
<dbReference type="EMBL" id="MWPX01000059">
    <property type="protein sequence ID" value="OUM46140.1"/>
    <property type="molecule type" value="Genomic_DNA"/>
</dbReference>
<keyword evidence="1" id="KW-0732">Signal</keyword>
<dbReference type="RefSeq" id="WP_016115623.1">
    <property type="nucleotide sequence ID" value="NZ_JANIOB010000033.1"/>
</dbReference>
<feature type="chain" id="PRO_5044377691" description="Lipoprotein" evidence="1">
    <location>
        <begin position="24"/>
        <end position="73"/>
    </location>
</feature>
<dbReference type="Proteomes" id="UP000195321">
    <property type="component" value="Unassembled WGS sequence"/>
</dbReference>
<dbReference type="Proteomes" id="UP000221918">
    <property type="component" value="Unassembled WGS sequence"/>
</dbReference>
<reference evidence="3 5" key="2">
    <citation type="submission" date="2017-09" db="EMBL/GenBank/DDBJ databases">
        <title>Large-scale bioinformatics analysis of Bacillus genomes uncovers conserved roles of natural products in bacterial physiology.</title>
        <authorList>
            <consortium name="Agbiome Team Llc"/>
            <person name="Bleich R.M."/>
            <person name="Grubbs K.J."/>
            <person name="Santa Maria K.C."/>
            <person name="Allen S.E."/>
            <person name="Farag S."/>
            <person name="Shank E.A."/>
            <person name="Bowers A."/>
        </authorList>
    </citation>
    <scope>NUCLEOTIDE SEQUENCE [LARGE SCALE GENOMIC DNA]</scope>
    <source>
        <strain evidence="3 5">AFS037265</strain>
    </source>
</reference>
<comment type="caution">
    <text evidence="2">The sequence shown here is derived from an EMBL/GenBank/DDBJ whole genome shotgun (WGS) entry which is preliminary data.</text>
</comment>
<protein>
    <recommendedName>
        <fullName evidence="6">Lipoprotein</fullName>
    </recommendedName>
</protein>
<gene>
    <name evidence="2" type="ORF">BW425_25390</name>
    <name evidence="3" type="ORF">COF81_28950</name>
</gene>
<accession>A0A1S9WNW0</accession>
<feature type="signal peptide" evidence="1">
    <location>
        <begin position="1"/>
        <end position="23"/>
    </location>
</feature>
<organism evidence="2 4">
    <name type="scientific">Bacillus pseudomycoides</name>
    <dbReference type="NCBI Taxonomy" id="64104"/>
    <lineage>
        <taxon>Bacteria</taxon>
        <taxon>Bacillati</taxon>
        <taxon>Bacillota</taxon>
        <taxon>Bacilli</taxon>
        <taxon>Bacillales</taxon>
        <taxon>Bacillaceae</taxon>
        <taxon>Bacillus</taxon>
        <taxon>Bacillus cereus group</taxon>
    </lineage>
</organism>
<sequence>MKKHRFRNLFFCFTALLVLSACQKYNGKLEQWGSTVDTVDTAKLKRNNIPYEIKDGKVYIPEDAFSDATLCCT</sequence>
<proteinExistence type="predicted"/>
<reference evidence="2 4" key="1">
    <citation type="submission" date="2017-02" db="EMBL/GenBank/DDBJ databases">
        <title>Bacillus pseudomycoides isolate FSL K6-0042.</title>
        <authorList>
            <person name="Kovac J."/>
        </authorList>
    </citation>
    <scope>NUCLEOTIDE SEQUENCE [LARGE SCALE GENOMIC DNA]</scope>
    <source>
        <strain evidence="2 4">FSL K6-0042</strain>
    </source>
</reference>
<dbReference type="AlphaFoldDB" id="A0A1S9WNW0"/>
<evidence type="ECO:0000256" key="1">
    <source>
        <dbReference type="SAM" id="SignalP"/>
    </source>
</evidence>
<dbReference type="EMBL" id="NUTL01000201">
    <property type="protein sequence ID" value="PHE85716.1"/>
    <property type="molecule type" value="Genomic_DNA"/>
</dbReference>
<evidence type="ECO:0000313" key="4">
    <source>
        <dbReference type="Proteomes" id="UP000195321"/>
    </source>
</evidence>
<name>A0A1S9WNW0_9BACI</name>
<evidence type="ECO:0000313" key="5">
    <source>
        <dbReference type="Proteomes" id="UP000221918"/>
    </source>
</evidence>